<evidence type="ECO:0000313" key="2">
    <source>
        <dbReference type="EMBL" id="MFD0902896.1"/>
    </source>
</evidence>
<reference evidence="3" key="1">
    <citation type="journal article" date="2019" name="Int. J. Syst. Evol. Microbiol.">
        <title>The Global Catalogue of Microorganisms (GCM) 10K type strain sequencing project: providing services to taxonomists for standard genome sequencing and annotation.</title>
        <authorList>
            <consortium name="The Broad Institute Genomics Platform"/>
            <consortium name="The Broad Institute Genome Sequencing Center for Infectious Disease"/>
            <person name="Wu L."/>
            <person name="Ma J."/>
        </authorList>
    </citation>
    <scope>NUCLEOTIDE SEQUENCE [LARGE SCALE GENOMIC DNA]</scope>
    <source>
        <strain evidence="3">JCM 31202</strain>
    </source>
</reference>
<evidence type="ECO:0000256" key="1">
    <source>
        <dbReference type="SAM" id="MobiDB-lite"/>
    </source>
</evidence>
<evidence type="ECO:0000313" key="3">
    <source>
        <dbReference type="Proteomes" id="UP001596972"/>
    </source>
</evidence>
<sequence length="165" mass="17605">AAEAPAAPEAPKVRLAAHDPEPAPAPAPAPVPEPEPAPVPEAAPEPALVSAAAARSEMNGHGTVTTVEEPAASTLDAETLRALAREILERTNGDTAAAIAEIRAQGHVFDETEVVWVREKIWFPYAVYRLLAKHDGDGTLVARELIDQGVEYDPVKLDELVRSWQ</sequence>
<organism evidence="2 3">
    <name type="scientific">Actinomadura sediminis</name>
    <dbReference type="NCBI Taxonomy" id="1038904"/>
    <lineage>
        <taxon>Bacteria</taxon>
        <taxon>Bacillati</taxon>
        <taxon>Actinomycetota</taxon>
        <taxon>Actinomycetes</taxon>
        <taxon>Streptosporangiales</taxon>
        <taxon>Thermomonosporaceae</taxon>
        <taxon>Actinomadura</taxon>
    </lineage>
</organism>
<feature type="compositionally biased region" description="Low complexity" evidence="1">
    <location>
        <begin position="1"/>
        <end position="10"/>
    </location>
</feature>
<comment type="caution">
    <text evidence="2">The sequence shown here is derived from an EMBL/GenBank/DDBJ whole genome shotgun (WGS) entry which is preliminary data.</text>
</comment>
<dbReference type="Proteomes" id="UP001596972">
    <property type="component" value="Unassembled WGS sequence"/>
</dbReference>
<proteinExistence type="predicted"/>
<feature type="non-terminal residue" evidence="2">
    <location>
        <position position="1"/>
    </location>
</feature>
<feature type="compositionally biased region" description="Pro residues" evidence="1">
    <location>
        <begin position="22"/>
        <end position="43"/>
    </location>
</feature>
<name>A0ABW3EVY6_9ACTN</name>
<keyword evidence="3" id="KW-1185">Reference proteome</keyword>
<dbReference type="RefSeq" id="WP_378301136.1">
    <property type="nucleotide sequence ID" value="NZ_JBHTJA010000043.1"/>
</dbReference>
<gene>
    <name evidence="2" type="ORF">ACFQ11_21035</name>
</gene>
<feature type="region of interest" description="Disordered" evidence="1">
    <location>
        <begin position="1"/>
        <end position="44"/>
    </location>
</feature>
<accession>A0ABW3EVY6</accession>
<dbReference type="EMBL" id="JBHTJA010000043">
    <property type="protein sequence ID" value="MFD0902896.1"/>
    <property type="molecule type" value="Genomic_DNA"/>
</dbReference>
<protein>
    <submittedName>
        <fullName evidence="2">Uncharacterized protein</fullName>
    </submittedName>
</protein>